<name>A0AAN6WSL2_9PEZI</name>
<dbReference type="AlphaFoldDB" id="A0AAN6WSL2"/>
<dbReference type="InterPro" id="IPR036465">
    <property type="entry name" value="vWFA_dom_sf"/>
</dbReference>
<evidence type="ECO:0000259" key="1">
    <source>
        <dbReference type="PROSITE" id="PS50234"/>
    </source>
</evidence>
<reference evidence="2" key="2">
    <citation type="submission" date="2023-05" db="EMBL/GenBank/DDBJ databases">
        <authorList>
            <consortium name="Lawrence Berkeley National Laboratory"/>
            <person name="Steindorff A."/>
            <person name="Hensen N."/>
            <person name="Bonometti L."/>
            <person name="Westerberg I."/>
            <person name="Brannstrom I.O."/>
            <person name="Guillou S."/>
            <person name="Cros-Aarteil S."/>
            <person name="Calhoun S."/>
            <person name="Haridas S."/>
            <person name="Kuo A."/>
            <person name="Mondo S."/>
            <person name="Pangilinan J."/>
            <person name="Riley R."/>
            <person name="Labutti K."/>
            <person name="Andreopoulos B."/>
            <person name="Lipzen A."/>
            <person name="Chen C."/>
            <person name="Yanf M."/>
            <person name="Daum C."/>
            <person name="Ng V."/>
            <person name="Clum A."/>
            <person name="Ohm R."/>
            <person name="Martin F."/>
            <person name="Silar P."/>
            <person name="Natvig D."/>
            <person name="Lalanne C."/>
            <person name="Gautier V."/>
            <person name="Ament-Velasquez S.L."/>
            <person name="Kruys A."/>
            <person name="Hutchinson M.I."/>
            <person name="Powell A.J."/>
            <person name="Barry K."/>
            <person name="Miller A.N."/>
            <person name="Grigoriev I.V."/>
            <person name="Debuchy R."/>
            <person name="Gladieux P."/>
            <person name="Thoren M.H."/>
            <person name="Johannesson H."/>
        </authorList>
    </citation>
    <scope>NUCLEOTIDE SEQUENCE</scope>
    <source>
        <strain evidence="2">PSN309</strain>
    </source>
</reference>
<dbReference type="EMBL" id="MU864403">
    <property type="protein sequence ID" value="KAK4187410.1"/>
    <property type="molecule type" value="Genomic_DNA"/>
</dbReference>
<dbReference type="Pfam" id="PF14624">
    <property type="entry name" value="Vwaint"/>
    <property type="match status" value="1"/>
</dbReference>
<feature type="domain" description="VWFA" evidence="1">
    <location>
        <begin position="79"/>
        <end position="271"/>
    </location>
</feature>
<dbReference type="PANTHER" id="PTHR10579">
    <property type="entry name" value="CALCIUM-ACTIVATED CHLORIDE CHANNEL REGULATOR"/>
    <property type="match status" value="1"/>
</dbReference>
<gene>
    <name evidence="2" type="ORF">QBC35DRAFT_474538</name>
</gene>
<dbReference type="Gene3D" id="3.40.50.410">
    <property type="entry name" value="von Willebrand factor, type A domain"/>
    <property type="match status" value="1"/>
</dbReference>
<dbReference type="PANTHER" id="PTHR10579:SF156">
    <property type="entry name" value="VWFA DOMAIN-CONTAINING PROTEIN"/>
    <property type="match status" value="1"/>
</dbReference>
<dbReference type="SUPFAM" id="SSF53300">
    <property type="entry name" value="vWA-like"/>
    <property type="match status" value="1"/>
</dbReference>
<proteinExistence type="predicted"/>
<dbReference type="InterPro" id="IPR039510">
    <property type="entry name" value="Vint_dom"/>
</dbReference>
<dbReference type="InterPro" id="IPR051266">
    <property type="entry name" value="CLCR"/>
</dbReference>
<dbReference type="Pfam" id="PF14623">
    <property type="entry name" value="Vint"/>
    <property type="match status" value="1"/>
</dbReference>
<comment type="caution">
    <text evidence="2">The sequence shown here is derived from an EMBL/GenBank/DDBJ whole genome shotgun (WGS) entry which is preliminary data.</text>
</comment>
<protein>
    <submittedName>
        <fullName evidence="2">Hint-domain-containing protein</fullName>
    </submittedName>
</protein>
<reference evidence="2" key="1">
    <citation type="journal article" date="2023" name="Mol. Phylogenet. Evol.">
        <title>Genome-scale phylogeny and comparative genomics of the fungal order Sordariales.</title>
        <authorList>
            <person name="Hensen N."/>
            <person name="Bonometti L."/>
            <person name="Westerberg I."/>
            <person name="Brannstrom I.O."/>
            <person name="Guillou S."/>
            <person name="Cros-Aarteil S."/>
            <person name="Calhoun S."/>
            <person name="Haridas S."/>
            <person name="Kuo A."/>
            <person name="Mondo S."/>
            <person name="Pangilinan J."/>
            <person name="Riley R."/>
            <person name="LaButti K."/>
            <person name="Andreopoulos B."/>
            <person name="Lipzen A."/>
            <person name="Chen C."/>
            <person name="Yan M."/>
            <person name="Daum C."/>
            <person name="Ng V."/>
            <person name="Clum A."/>
            <person name="Steindorff A."/>
            <person name="Ohm R.A."/>
            <person name="Martin F."/>
            <person name="Silar P."/>
            <person name="Natvig D.O."/>
            <person name="Lalanne C."/>
            <person name="Gautier V."/>
            <person name="Ament-Velasquez S.L."/>
            <person name="Kruys A."/>
            <person name="Hutchinson M.I."/>
            <person name="Powell A.J."/>
            <person name="Barry K."/>
            <person name="Miller A.N."/>
            <person name="Grigoriev I.V."/>
            <person name="Debuchy R."/>
            <person name="Gladieux P."/>
            <person name="Hiltunen Thoren M."/>
            <person name="Johannesson H."/>
        </authorList>
    </citation>
    <scope>NUCLEOTIDE SEQUENCE</scope>
    <source>
        <strain evidence="2">PSN309</strain>
    </source>
</reference>
<dbReference type="InterPro" id="IPR032838">
    <property type="entry name" value="Vwaint_dom"/>
</dbReference>
<keyword evidence="3" id="KW-1185">Reference proteome</keyword>
<dbReference type="SUPFAM" id="SSF51294">
    <property type="entry name" value="Hedgehog/intein (Hint) domain"/>
    <property type="match status" value="1"/>
</dbReference>
<sequence>MVLVSLFGNGKQYAEDKDSQDLAETAEKLLSLGPRSGGDSSTKKSLVQIHPFNTEDGLLIKIEPPREPEDSKLSHVPLDLVLCIDVSGSMGADAPVPGNGDDDHPEHTGLSVLDLVKHAAKTILETMDSRDRLGIVTFAGKSKVLQKLTATTVCNKKSITDKIDEMRPLDMTNLWHGIRDSLKLFEETDGSYGRVPVVLVLTDGLPNHMCPIRGYVPQLRSMERLPATIHTFGFGYSLRSGLLKSIAEIGGGNYSFIPDAGMIGTVFVHAVANLQSTFATNATLRITYPAYLQLQETTGEAVEKTPAIEMEGDVLDLHQLTISLSNLQYGQSRDIYLRYGGVQGKALRRAAATGAPPIVTASLEYTHHSSPPWPTPSRIVAYRSVLDHSTTLSEAQKAYHISRSHLVAFLSTMYPLNRVDEEHESIRYIQEDILTGKALRTTLLESLPCRHFLSDPDCASLLHDLVSKDLSLLESDTTKSWTGQITLALTNDTYFFRWGKHYLPSLAGAHSRQVCNTFKDPGPLRYGSSSPLFIKCRDKLNEAFDALPAPEPSNVGSRYYYHRYRPANSSSLHCPPPAYGIHDGVRGVVSMADYNNAGGSCFASFVPVTLASGAKLPISKLRRGMQVTTPTGTTRVLAVMRTQVRKARMSLLPGGVMATPWHPILVPGTENQKWCFPKQIEEKKVIYTGAIYSVILEKGGDADGHALLLGGGRGLWGVTMGHGMTEYVAASQEKDVRVHEFFGYHDKVCKAIRQLHGTRNGLMLGGGVTRDRTTGLINGFKRASEAQGRRMVTARGQIGARVKGGEMKRRKGEL</sequence>
<organism evidence="2 3">
    <name type="scientific">Podospora australis</name>
    <dbReference type="NCBI Taxonomy" id="1536484"/>
    <lineage>
        <taxon>Eukaryota</taxon>
        <taxon>Fungi</taxon>
        <taxon>Dikarya</taxon>
        <taxon>Ascomycota</taxon>
        <taxon>Pezizomycotina</taxon>
        <taxon>Sordariomycetes</taxon>
        <taxon>Sordariomycetidae</taxon>
        <taxon>Sordariales</taxon>
        <taxon>Podosporaceae</taxon>
        <taxon>Podospora</taxon>
    </lineage>
</organism>
<dbReference type="InterPro" id="IPR036844">
    <property type="entry name" value="Hint_dom_sf"/>
</dbReference>
<dbReference type="PROSITE" id="PS50234">
    <property type="entry name" value="VWFA"/>
    <property type="match status" value="1"/>
</dbReference>
<dbReference type="InterPro" id="IPR002035">
    <property type="entry name" value="VWF_A"/>
</dbReference>
<evidence type="ECO:0000313" key="2">
    <source>
        <dbReference type="EMBL" id="KAK4187410.1"/>
    </source>
</evidence>
<dbReference type="Proteomes" id="UP001302126">
    <property type="component" value="Unassembled WGS sequence"/>
</dbReference>
<dbReference type="SMART" id="SM00327">
    <property type="entry name" value="VWA"/>
    <property type="match status" value="1"/>
</dbReference>
<accession>A0AAN6WSL2</accession>
<dbReference type="Pfam" id="PF00092">
    <property type="entry name" value="VWA"/>
    <property type="match status" value="1"/>
</dbReference>
<evidence type="ECO:0000313" key="3">
    <source>
        <dbReference type="Proteomes" id="UP001302126"/>
    </source>
</evidence>